<dbReference type="PROSITE" id="PS50936">
    <property type="entry name" value="ENGC_GTPASE"/>
    <property type="match status" value="1"/>
</dbReference>
<evidence type="ECO:0000313" key="14">
    <source>
        <dbReference type="Proteomes" id="UP000318138"/>
    </source>
</evidence>
<dbReference type="GO" id="GO:0005737">
    <property type="term" value="C:cytoplasm"/>
    <property type="evidence" value="ECO:0007669"/>
    <property type="project" value="UniProtKB-SubCell"/>
</dbReference>
<dbReference type="PROSITE" id="PS51721">
    <property type="entry name" value="G_CP"/>
    <property type="match status" value="1"/>
</dbReference>
<dbReference type="Gene3D" id="3.40.50.300">
    <property type="entry name" value="P-loop containing nucleotide triphosphate hydrolases"/>
    <property type="match status" value="1"/>
</dbReference>
<feature type="domain" description="CP-type G" evidence="12">
    <location>
        <begin position="106"/>
        <end position="261"/>
    </location>
</feature>
<keyword evidence="1 10" id="KW-0963">Cytoplasm</keyword>
<evidence type="ECO:0000256" key="2">
    <source>
        <dbReference type="ARBA" id="ARBA00022517"/>
    </source>
</evidence>
<feature type="binding site" evidence="10">
    <location>
        <position position="284"/>
    </location>
    <ligand>
        <name>Zn(2+)</name>
        <dbReference type="ChEBI" id="CHEBI:29105"/>
    </ligand>
</feature>
<dbReference type="InterPro" id="IPR004881">
    <property type="entry name" value="Ribosome_biogen_GTPase_RsgA"/>
</dbReference>
<dbReference type="InterPro" id="IPR027417">
    <property type="entry name" value="P-loop_NTPase"/>
</dbReference>
<dbReference type="GO" id="GO:0046872">
    <property type="term" value="F:metal ion binding"/>
    <property type="evidence" value="ECO:0007669"/>
    <property type="project" value="UniProtKB-KW"/>
</dbReference>
<dbReference type="NCBIfam" id="TIGR00157">
    <property type="entry name" value="ribosome small subunit-dependent GTPase A"/>
    <property type="match status" value="1"/>
</dbReference>
<comment type="cofactor">
    <cofactor evidence="10">
        <name>Zn(2+)</name>
        <dbReference type="ChEBI" id="CHEBI:29105"/>
    </cofactor>
    <text evidence="10">Binds 1 zinc ion per subunit.</text>
</comment>
<dbReference type="PANTHER" id="PTHR32120">
    <property type="entry name" value="SMALL RIBOSOMAL SUBUNIT BIOGENESIS GTPASE RSGA"/>
    <property type="match status" value="1"/>
</dbReference>
<comment type="function">
    <text evidence="10">One of several proteins that assist in the late maturation steps of the functional core of the 30S ribosomal subunit. Helps release RbfA from mature subunits. May play a role in the assembly of ribosomal proteins into the subunit. Circularly permuted GTPase that catalyzes slow GTP hydrolysis, GTPase activity is stimulated by the 30S ribosomal subunit.</text>
</comment>
<keyword evidence="9 10" id="KW-0342">GTP-binding</keyword>
<dbReference type="EMBL" id="CP041372">
    <property type="protein sequence ID" value="QKS73363.1"/>
    <property type="molecule type" value="Genomic_DNA"/>
</dbReference>
<dbReference type="PANTHER" id="PTHR32120:SF10">
    <property type="entry name" value="SMALL RIBOSOMAL SUBUNIT BIOGENESIS GTPASE RSGA"/>
    <property type="match status" value="1"/>
</dbReference>
<dbReference type="Gene3D" id="1.10.40.50">
    <property type="entry name" value="Probable gtpase engc, domain 3"/>
    <property type="match status" value="1"/>
</dbReference>
<feature type="binding site" evidence="10">
    <location>
        <begin position="203"/>
        <end position="211"/>
    </location>
    <ligand>
        <name>GTP</name>
        <dbReference type="ChEBI" id="CHEBI:37565"/>
    </ligand>
</feature>
<evidence type="ECO:0000256" key="6">
    <source>
        <dbReference type="ARBA" id="ARBA00022801"/>
    </source>
</evidence>
<keyword evidence="5 10" id="KW-0547">Nucleotide-binding</keyword>
<dbReference type="CDD" id="cd01854">
    <property type="entry name" value="YjeQ_EngC"/>
    <property type="match status" value="1"/>
</dbReference>
<evidence type="ECO:0000256" key="5">
    <source>
        <dbReference type="ARBA" id="ARBA00022741"/>
    </source>
</evidence>
<evidence type="ECO:0000256" key="9">
    <source>
        <dbReference type="ARBA" id="ARBA00023134"/>
    </source>
</evidence>
<feature type="binding site" evidence="10">
    <location>
        <position position="297"/>
    </location>
    <ligand>
        <name>Zn(2+)</name>
        <dbReference type="ChEBI" id="CHEBI:29105"/>
    </ligand>
</feature>
<dbReference type="InterPro" id="IPR030378">
    <property type="entry name" value="G_CP_dom"/>
</dbReference>
<proteinExistence type="inferred from homology"/>
<keyword evidence="8 10" id="KW-0694">RNA-binding</keyword>
<evidence type="ECO:0000259" key="12">
    <source>
        <dbReference type="PROSITE" id="PS51721"/>
    </source>
</evidence>
<feature type="domain" description="EngC GTPase" evidence="11">
    <location>
        <begin position="112"/>
        <end position="259"/>
    </location>
</feature>
<evidence type="ECO:0000256" key="3">
    <source>
        <dbReference type="ARBA" id="ARBA00022723"/>
    </source>
</evidence>
<dbReference type="HAMAP" id="MF_01820">
    <property type="entry name" value="GTPase_RsgA"/>
    <property type="match status" value="1"/>
</dbReference>
<evidence type="ECO:0000256" key="7">
    <source>
        <dbReference type="ARBA" id="ARBA00022833"/>
    </source>
</evidence>
<keyword evidence="3 10" id="KW-0479">Metal-binding</keyword>
<accession>A0A859FKP5</accession>
<dbReference type="GO" id="GO:0042274">
    <property type="term" value="P:ribosomal small subunit biogenesis"/>
    <property type="evidence" value="ECO:0007669"/>
    <property type="project" value="UniProtKB-UniRule"/>
</dbReference>
<feature type="binding site" evidence="10">
    <location>
        <begin position="151"/>
        <end position="154"/>
    </location>
    <ligand>
        <name>GTP</name>
        <dbReference type="ChEBI" id="CHEBI:37565"/>
    </ligand>
</feature>
<evidence type="ECO:0000256" key="8">
    <source>
        <dbReference type="ARBA" id="ARBA00022884"/>
    </source>
</evidence>
<dbReference type="GO" id="GO:0003924">
    <property type="term" value="F:GTPase activity"/>
    <property type="evidence" value="ECO:0007669"/>
    <property type="project" value="UniProtKB-UniRule"/>
</dbReference>
<reference evidence="14" key="1">
    <citation type="submission" date="2019-07" db="EMBL/GenBank/DDBJ databases">
        <title>Bacillus alkalisoli sp. nov. isolated from saline soil.</title>
        <authorList>
            <person name="Sun J.-Q."/>
            <person name="Xu L."/>
        </authorList>
    </citation>
    <scope>NUCLEOTIDE SEQUENCE [LARGE SCALE GENOMIC DNA]</scope>
    <source>
        <strain evidence="14">M4U3P1</strain>
    </source>
</reference>
<keyword evidence="2 10" id="KW-0690">Ribosome biogenesis</keyword>
<dbReference type="AlphaFoldDB" id="A0A859FKP5"/>
<protein>
    <recommendedName>
        <fullName evidence="10">Small ribosomal subunit biogenesis GTPase RsgA</fullName>
        <ecNumber evidence="10">3.6.1.-</ecNumber>
    </recommendedName>
</protein>
<dbReference type="Proteomes" id="UP000318138">
    <property type="component" value="Chromosome"/>
</dbReference>
<dbReference type="SUPFAM" id="SSF52540">
    <property type="entry name" value="P-loop containing nucleoside triphosphate hydrolases"/>
    <property type="match status" value="1"/>
</dbReference>
<feature type="binding site" evidence="10">
    <location>
        <position position="289"/>
    </location>
    <ligand>
        <name>Zn(2+)</name>
        <dbReference type="ChEBI" id="CHEBI:29105"/>
    </ligand>
</feature>
<dbReference type="EC" id="3.6.1.-" evidence="10"/>
<keyword evidence="7 10" id="KW-0862">Zinc</keyword>
<sequence length="354" mass="39242">MTLNIRDYGWNDTFAAAKESFQHEGFVPARVLVEQKNAYRLASESGELHGELSGKLRFEALSRIDLPAVGDWVLVDARPEEGKATIHAVLPRSSFFSRKSAGTVPEQQIIASNIDTVFLVSALNRDFNLRRMERYLVMAYESGANPVFVLTKADLSEDAADKKRQVEEIAFGVPVHVVSAFEQSGIEELAPYLGAGKTVVLLGSSGAGKSTLTNVLLGAEVQVVSHVREDDDRGRHTTTHRELFPLPSGALLIDTPGMRELQLWEASESNDHGFPDIEALARTCRFNDCSHQSEPGCAVQAAIEGGELDEARFASYQKLLRELAFMERKGNKVLEKAARDKWKKVTQQHKKTKY</sequence>
<evidence type="ECO:0000313" key="13">
    <source>
        <dbReference type="EMBL" id="QKS73363.1"/>
    </source>
</evidence>
<gene>
    <name evidence="10 13" type="primary">rsgA</name>
    <name evidence="13" type="ORF">FLK61_41145</name>
</gene>
<comment type="subunit">
    <text evidence="10">Monomer. Associates with 30S ribosomal subunit, binds 16S rRNA.</text>
</comment>
<keyword evidence="14" id="KW-1185">Reference proteome</keyword>
<dbReference type="GO" id="GO:0019843">
    <property type="term" value="F:rRNA binding"/>
    <property type="evidence" value="ECO:0007669"/>
    <property type="project" value="UniProtKB-KW"/>
</dbReference>
<dbReference type="Pfam" id="PF03193">
    <property type="entry name" value="RsgA_GTPase"/>
    <property type="match status" value="1"/>
</dbReference>
<dbReference type="KEGG" id="psua:FLK61_41145"/>
<keyword evidence="4 10" id="KW-0699">rRNA-binding</keyword>
<evidence type="ECO:0000256" key="4">
    <source>
        <dbReference type="ARBA" id="ARBA00022730"/>
    </source>
</evidence>
<dbReference type="GO" id="GO:0005525">
    <property type="term" value="F:GTP binding"/>
    <property type="evidence" value="ECO:0007669"/>
    <property type="project" value="UniProtKB-UniRule"/>
</dbReference>
<comment type="subcellular location">
    <subcellularLocation>
        <location evidence="10">Cytoplasm</location>
    </subcellularLocation>
</comment>
<keyword evidence="6 10" id="KW-0378">Hydrolase</keyword>
<evidence type="ECO:0000256" key="10">
    <source>
        <dbReference type="HAMAP-Rule" id="MF_01820"/>
    </source>
</evidence>
<dbReference type="InterPro" id="IPR010914">
    <property type="entry name" value="RsgA_GTPase_dom"/>
</dbReference>
<organism evidence="13 14">
    <name type="scientific">Paenalkalicoccus suaedae</name>
    <dbReference type="NCBI Taxonomy" id="2592382"/>
    <lineage>
        <taxon>Bacteria</taxon>
        <taxon>Bacillati</taxon>
        <taxon>Bacillota</taxon>
        <taxon>Bacilli</taxon>
        <taxon>Bacillales</taxon>
        <taxon>Bacillaceae</taxon>
        <taxon>Paenalkalicoccus</taxon>
    </lineage>
</organism>
<feature type="binding site" evidence="10">
    <location>
        <position position="291"/>
    </location>
    <ligand>
        <name>Zn(2+)</name>
        <dbReference type="ChEBI" id="CHEBI:29105"/>
    </ligand>
</feature>
<evidence type="ECO:0000256" key="1">
    <source>
        <dbReference type="ARBA" id="ARBA00022490"/>
    </source>
</evidence>
<comment type="similarity">
    <text evidence="10">Belongs to the TRAFAC class YlqF/YawG GTPase family. RsgA subfamily.</text>
</comment>
<evidence type="ECO:0000259" key="11">
    <source>
        <dbReference type="PROSITE" id="PS50936"/>
    </source>
</evidence>
<name>A0A859FKP5_9BACI</name>